<comment type="caution">
    <text evidence="3">The sequence shown here is derived from an EMBL/GenBank/DDBJ whole genome shotgun (WGS) entry which is preliminary data.</text>
</comment>
<name>A0A821C265_9BILA</name>
<dbReference type="Proteomes" id="UP000663866">
    <property type="component" value="Unassembled WGS sequence"/>
</dbReference>
<evidence type="ECO:0000256" key="1">
    <source>
        <dbReference type="SAM" id="MobiDB-lite"/>
    </source>
</evidence>
<evidence type="ECO:0000259" key="2">
    <source>
        <dbReference type="Pfam" id="PF04457"/>
    </source>
</evidence>
<organism evidence="3 4">
    <name type="scientific">Rotaria magnacalcarata</name>
    <dbReference type="NCBI Taxonomy" id="392030"/>
    <lineage>
        <taxon>Eukaryota</taxon>
        <taxon>Metazoa</taxon>
        <taxon>Spiralia</taxon>
        <taxon>Gnathifera</taxon>
        <taxon>Rotifera</taxon>
        <taxon>Eurotatoria</taxon>
        <taxon>Bdelloidea</taxon>
        <taxon>Philodinida</taxon>
        <taxon>Philodinidae</taxon>
        <taxon>Rotaria</taxon>
    </lineage>
</organism>
<feature type="non-terminal residue" evidence="3">
    <location>
        <position position="1"/>
    </location>
</feature>
<feature type="region of interest" description="Disordered" evidence="1">
    <location>
        <begin position="1"/>
        <end position="24"/>
    </location>
</feature>
<accession>A0A821C265</accession>
<evidence type="ECO:0000313" key="3">
    <source>
        <dbReference type="EMBL" id="CAF4599874.1"/>
    </source>
</evidence>
<feature type="domain" description="MJ1316 RNA cyclic group end recognition" evidence="2">
    <location>
        <begin position="29"/>
        <end position="93"/>
    </location>
</feature>
<feature type="non-terminal residue" evidence="3">
    <location>
        <position position="96"/>
    </location>
</feature>
<keyword evidence="4" id="KW-1185">Reference proteome</keyword>
<dbReference type="AlphaFoldDB" id="A0A821C265"/>
<dbReference type="InterPro" id="IPR040459">
    <property type="entry name" value="MJ1316"/>
</dbReference>
<reference evidence="3" key="1">
    <citation type="submission" date="2021-02" db="EMBL/GenBank/DDBJ databases">
        <authorList>
            <person name="Nowell W R."/>
        </authorList>
    </citation>
    <scope>NUCLEOTIDE SEQUENCE</scope>
</reference>
<sequence>TKQKGKKPPKTTTSDKDSSSTTNRFRGGELIFNRILHDKTIDRSKVIIGYEDRFTGIHEIAFNEFKKVHEHEYGVPMHRLRHFKINGEVVWDRTNK</sequence>
<protein>
    <recommendedName>
        <fullName evidence="2">MJ1316 RNA cyclic group end recognition domain-containing protein</fullName>
    </recommendedName>
</protein>
<gene>
    <name evidence="3" type="ORF">OVN521_LOCUS45124</name>
</gene>
<evidence type="ECO:0000313" key="4">
    <source>
        <dbReference type="Proteomes" id="UP000663866"/>
    </source>
</evidence>
<dbReference type="EMBL" id="CAJOBG010072471">
    <property type="protein sequence ID" value="CAF4599874.1"/>
    <property type="molecule type" value="Genomic_DNA"/>
</dbReference>
<proteinExistence type="predicted"/>
<dbReference type="Pfam" id="PF04457">
    <property type="entry name" value="MJ1316"/>
    <property type="match status" value="1"/>
</dbReference>